<keyword evidence="3" id="KW-1185">Reference proteome</keyword>
<gene>
    <name evidence="2" type="ORF">SAMN05660461_1830</name>
</gene>
<sequence>MKLQGLIKVCAAMLFCLGTQQLTAQQLKLGTNPSLIKQSALLELESKKQALLLTRIADTNQIVTPVNGMIIYLESDNTFRVRANNYWTKLIADGAAIKSINNDFSPSQEIKATYTPGGTFGFATAGGIHNLTIPDASLTAPGFVNYSAQSFKGLKNFTEGLQTYSLRVTNDVSTPIKILGKDASGDVASMTIDNNLSITSGQLAVKNTIKLWNANKIADYDVLFGTAPVNNDVLTFNGTQWIAKAAAASGVTSVGLSLPSLFNVTTPTVTTSGTLTATLNTQNANLVFAGPATGGAAVPAFRALTIADLPVNAFIQNTTTTQASSNFDISGSGVIGTTLTVKGLTPGSIPYVGTGDVISENNGQLFWDATKSLLGVGTGAPVNKVEISGPPTTAAPFSANTSGLRLTNLATATPAAATSKVLSINSTGDVILTDNPATTNWLTGGNVATATQFLGTTNAVDMVVKYNNKELFKGTRGQTAAESGGGDFSAYTLTLFNGAQKFNGHPVIIRANGNDVLAFEDAAGVPRWHWNMLGNGLNFVETNVQDYRLFLQNGGNVGVGTNTPAALLDVNGTAKLGATGTVLNGVYRASNINCFSINGSTATTSVPSSATATATVIFNITGPTVALGGNVIINPRFDFPFNLRLISSRVSADNTVTAIFVNTTGSAFSLSGTGKRFDITVIQ</sequence>
<dbReference type="Proteomes" id="UP000190166">
    <property type="component" value="Unassembled WGS sequence"/>
</dbReference>
<proteinExistence type="predicted"/>
<dbReference type="EMBL" id="FUZZ01000001">
    <property type="protein sequence ID" value="SKD00471.1"/>
    <property type="molecule type" value="Genomic_DNA"/>
</dbReference>
<feature type="chain" id="PRO_5012979105" evidence="1">
    <location>
        <begin position="25"/>
        <end position="683"/>
    </location>
</feature>
<evidence type="ECO:0000313" key="3">
    <source>
        <dbReference type="Proteomes" id="UP000190166"/>
    </source>
</evidence>
<dbReference type="STRING" id="393003.SAMN05660461_1830"/>
<accession>A0A1T5NJ39</accession>
<reference evidence="2 3" key="1">
    <citation type="submission" date="2017-02" db="EMBL/GenBank/DDBJ databases">
        <authorList>
            <person name="Peterson S.W."/>
        </authorList>
    </citation>
    <scope>NUCLEOTIDE SEQUENCE [LARGE SCALE GENOMIC DNA]</scope>
    <source>
        <strain evidence="2 3">DSM 18108</strain>
    </source>
</reference>
<dbReference type="RefSeq" id="WP_079469067.1">
    <property type="nucleotide sequence ID" value="NZ_FUZZ01000001.1"/>
</dbReference>
<organism evidence="2 3">
    <name type="scientific">Chitinophaga ginsengisegetis</name>
    <dbReference type="NCBI Taxonomy" id="393003"/>
    <lineage>
        <taxon>Bacteria</taxon>
        <taxon>Pseudomonadati</taxon>
        <taxon>Bacteroidota</taxon>
        <taxon>Chitinophagia</taxon>
        <taxon>Chitinophagales</taxon>
        <taxon>Chitinophagaceae</taxon>
        <taxon>Chitinophaga</taxon>
    </lineage>
</organism>
<evidence type="ECO:0000256" key="1">
    <source>
        <dbReference type="SAM" id="SignalP"/>
    </source>
</evidence>
<protein>
    <submittedName>
        <fullName evidence="2">Uncharacterized protein</fullName>
    </submittedName>
</protein>
<name>A0A1T5NJ39_9BACT</name>
<feature type="signal peptide" evidence="1">
    <location>
        <begin position="1"/>
        <end position="24"/>
    </location>
</feature>
<dbReference type="AlphaFoldDB" id="A0A1T5NJ39"/>
<evidence type="ECO:0000313" key="2">
    <source>
        <dbReference type="EMBL" id="SKD00471.1"/>
    </source>
</evidence>
<keyword evidence="1" id="KW-0732">Signal</keyword>